<evidence type="ECO:0000256" key="2">
    <source>
        <dbReference type="ARBA" id="ARBA00005636"/>
    </source>
</evidence>
<keyword evidence="3" id="KW-0809">Transit peptide</keyword>
<evidence type="ECO:0000256" key="9">
    <source>
        <dbReference type="SAM" id="MobiDB-lite"/>
    </source>
</evidence>
<dbReference type="PANTHER" id="PTHR13691:SF73">
    <property type="entry name" value="LARGE RIBOSOMAL SUBUNIT PROTEIN UL2M"/>
    <property type="match status" value="1"/>
</dbReference>
<dbReference type="FunFam" id="2.30.30.30:FF:000025">
    <property type="entry name" value="39S ribosomal protein L2, mitochondrial"/>
    <property type="match status" value="1"/>
</dbReference>
<dbReference type="InterPro" id="IPR008991">
    <property type="entry name" value="Translation_prot_SH3-like_sf"/>
</dbReference>
<comment type="similarity">
    <text evidence="2">Belongs to the universal ribosomal protein uL2 family.</text>
</comment>
<accession>A0ABD1J6M4</accession>
<name>A0ABD1J6M4_9TELE</name>
<comment type="subcellular location">
    <subcellularLocation>
        <location evidence="1">Mitochondrion</location>
    </subcellularLocation>
</comment>
<dbReference type="InterPro" id="IPR002171">
    <property type="entry name" value="Ribosomal_uL2"/>
</dbReference>
<organism evidence="12 13">
    <name type="scientific">Coilia grayii</name>
    <name type="common">Gray's grenadier anchovy</name>
    <dbReference type="NCBI Taxonomy" id="363190"/>
    <lineage>
        <taxon>Eukaryota</taxon>
        <taxon>Metazoa</taxon>
        <taxon>Chordata</taxon>
        <taxon>Craniata</taxon>
        <taxon>Vertebrata</taxon>
        <taxon>Euteleostomi</taxon>
        <taxon>Actinopterygii</taxon>
        <taxon>Neopterygii</taxon>
        <taxon>Teleostei</taxon>
        <taxon>Clupei</taxon>
        <taxon>Clupeiformes</taxon>
        <taxon>Clupeoidei</taxon>
        <taxon>Engraulidae</taxon>
        <taxon>Coilinae</taxon>
        <taxon>Coilia</taxon>
    </lineage>
</organism>
<dbReference type="Pfam" id="PF00181">
    <property type="entry name" value="Ribosomal_L2_N"/>
    <property type="match status" value="1"/>
</dbReference>
<keyword evidence="13" id="KW-1185">Reference proteome</keyword>
<evidence type="ECO:0000259" key="11">
    <source>
        <dbReference type="SMART" id="SM01383"/>
    </source>
</evidence>
<dbReference type="InterPro" id="IPR022666">
    <property type="entry name" value="Ribosomal_uL2_RNA-bd_dom"/>
</dbReference>
<proteinExistence type="inferred from homology"/>
<keyword evidence="6" id="KW-0687">Ribonucleoprotein</keyword>
<dbReference type="AlphaFoldDB" id="A0ABD1J6M4"/>
<feature type="domain" description="Large ribosomal subunit protein uL2 RNA-binding" evidence="11">
    <location>
        <begin position="319"/>
        <end position="401"/>
    </location>
</feature>
<dbReference type="Proteomes" id="UP001591681">
    <property type="component" value="Unassembled WGS sequence"/>
</dbReference>
<evidence type="ECO:0000259" key="10">
    <source>
        <dbReference type="SMART" id="SM01382"/>
    </source>
</evidence>
<dbReference type="GO" id="GO:1990904">
    <property type="term" value="C:ribonucleoprotein complex"/>
    <property type="evidence" value="ECO:0007669"/>
    <property type="project" value="UniProtKB-KW"/>
</dbReference>
<dbReference type="Gene3D" id="2.40.50.140">
    <property type="entry name" value="Nucleic acid-binding proteins"/>
    <property type="match status" value="1"/>
</dbReference>
<gene>
    <name evidence="12" type="ORF">ACEWY4_020623</name>
</gene>
<evidence type="ECO:0000256" key="6">
    <source>
        <dbReference type="ARBA" id="ARBA00023274"/>
    </source>
</evidence>
<dbReference type="Pfam" id="PF03947">
    <property type="entry name" value="Ribosomal_L2_C"/>
    <property type="match status" value="1"/>
</dbReference>
<dbReference type="InterPro" id="IPR012340">
    <property type="entry name" value="NA-bd_OB-fold"/>
</dbReference>
<dbReference type="PANTHER" id="PTHR13691">
    <property type="entry name" value="RIBOSOMAL PROTEIN L2"/>
    <property type="match status" value="1"/>
</dbReference>
<dbReference type="SUPFAM" id="SSF50249">
    <property type="entry name" value="Nucleic acid-binding proteins"/>
    <property type="match status" value="1"/>
</dbReference>
<keyword evidence="4" id="KW-0689">Ribosomal protein</keyword>
<protein>
    <recommendedName>
        <fullName evidence="7">Large ribosomal subunit protein uL2m</fullName>
    </recommendedName>
    <alternativeName>
        <fullName evidence="8">39S ribosomal protein L2, mitochondrial</fullName>
    </alternativeName>
</protein>
<reference evidence="12 13" key="1">
    <citation type="submission" date="2024-09" db="EMBL/GenBank/DDBJ databases">
        <title>A chromosome-level genome assembly of Gray's grenadier anchovy, Coilia grayii.</title>
        <authorList>
            <person name="Fu Z."/>
        </authorList>
    </citation>
    <scope>NUCLEOTIDE SEQUENCE [LARGE SCALE GENOMIC DNA]</scope>
    <source>
        <strain evidence="12">G4</strain>
        <tissue evidence="12">Muscle</tissue>
    </source>
</reference>
<dbReference type="InterPro" id="IPR014722">
    <property type="entry name" value="Rib_uL2_dom2"/>
</dbReference>
<evidence type="ECO:0000313" key="12">
    <source>
        <dbReference type="EMBL" id="KAL2082850.1"/>
    </source>
</evidence>
<sequence>MQSCQDLNTVACSFRNERWGGGVGCRRQPVMERLFPKGGAGLFFGEKVEEGGGSGGRLCKKAGPRQICSPLLPRGVHRPSNQPNASERLAPDPTPPSDSHPTQNHQVTLTRPNATERLAPNPTPPSDSHPTQRHRATRTRPNATERLAPDPKPPSNSLHQHRVLGKAEHANKPRRRRHYVSVVRRAVLLKDTSIDILYICIGCLWTRECEVTSRYDFKRPESTAVRNQRRYLEGVMAVSALSRGLRVLSLSGGTCKQVLSQVPRYGEGLPEISRMSSVNNAVCQWRGFLTSPHLEQNRTLWKQREKYTIRPVGMKKTGGRDWTGKIRTHGIGGGHKQRHRIIDFQRLRYELGKEEKPFEERVLEVRYDPCRSADIALVAGGNRKRWIIATENMEIGDVVKSSGVIGRMAVAAKEGDAHPLGALPVGTLINNLELYPGKGAQVIRAAGTSGVLLRKVSGTAIVQLPSKHQIQVSETCVATVGRVSNIDHNKRIIGKAGRNRWLGIRPSSGLWQRKGGWAGRKIKPLPPMKSYVNMPSVTART</sequence>
<evidence type="ECO:0000256" key="4">
    <source>
        <dbReference type="ARBA" id="ARBA00022980"/>
    </source>
</evidence>
<keyword evidence="5" id="KW-0496">Mitochondrion</keyword>
<dbReference type="EMBL" id="JBHFQA010000018">
    <property type="protein sequence ID" value="KAL2082850.1"/>
    <property type="molecule type" value="Genomic_DNA"/>
</dbReference>
<evidence type="ECO:0000256" key="1">
    <source>
        <dbReference type="ARBA" id="ARBA00004173"/>
    </source>
</evidence>
<dbReference type="GO" id="GO:0005743">
    <property type="term" value="C:mitochondrial inner membrane"/>
    <property type="evidence" value="ECO:0007669"/>
    <property type="project" value="UniProtKB-ARBA"/>
</dbReference>
<dbReference type="SMART" id="SM01383">
    <property type="entry name" value="Ribosomal_L2"/>
    <property type="match status" value="1"/>
</dbReference>
<feature type="domain" description="Large ribosomal subunit protein uL2 C-terminal" evidence="10">
    <location>
        <begin position="412"/>
        <end position="531"/>
    </location>
</feature>
<evidence type="ECO:0000256" key="5">
    <source>
        <dbReference type="ARBA" id="ARBA00023128"/>
    </source>
</evidence>
<evidence type="ECO:0000256" key="3">
    <source>
        <dbReference type="ARBA" id="ARBA00022946"/>
    </source>
</evidence>
<feature type="compositionally biased region" description="Polar residues" evidence="9">
    <location>
        <begin position="103"/>
        <end position="113"/>
    </location>
</feature>
<comment type="caution">
    <text evidence="12">The sequence shown here is derived from an EMBL/GenBank/DDBJ whole genome shotgun (WGS) entry which is preliminary data.</text>
</comment>
<evidence type="ECO:0000313" key="13">
    <source>
        <dbReference type="Proteomes" id="UP001591681"/>
    </source>
</evidence>
<dbReference type="FunFam" id="2.40.50.140:FF:000157">
    <property type="entry name" value="39S ribosomal protein L2, mitochondrial"/>
    <property type="match status" value="1"/>
</dbReference>
<dbReference type="SMART" id="SM01382">
    <property type="entry name" value="Ribosomal_L2_C"/>
    <property type="match status" value="1"/>
</dbReference>
<dbReference type="GO" id="GO:0005840">
    <property type="term" value="C:ribosome"/>
    <property type="evidence" value="ECO:0007669"/>
    <property type="project" value="UniProtKB-KW"/>
</dbReference>
<feature type="region of interest" description="Disordered" evidence="9">
    <location>
        <begin position="51"/>
        <end position="177"/>
    </location>
</feature>
<evidence type="ECO:0000256" key="7">
    <source>
        <dbReference type="ARBA" id="ARBA00069872"/>
    </source>
</evidence>
<evidence type="ECO:0000256" key="8">
    <source>
        <dbReference type="ARBA" id="ARBA00082723"/>
    </source>
</evidence>
<dbReference type="SUPFAM" id="SSF50104">
    <property type="entry name" value="Translation proteins SH3-like domain"/>
    <property type="match status" value="1"/>
</dbReference>
<dbReference type="Gene3D" id="2.30.30.30">
    <property type="match status" value="1"/>
</dbReference>
<dbReference type="InterPro" id="IPR022669">
    <property type="entry name" value="Ribosomal_uL2_C"/>
</dbReference>